<dbReference type="EMBL" id="JACJVO010000012">
    <property type="protein sequence ID" value="MBB6731401.1"/>
    <property type="molecule type" value="Genomic_DNA"/>
</dbReference>
<dbReference type="RefSeq" id="WP_185129077.1">
    <property type="nucleotide sequence ID" value="NZ_JACJVO010000012.1"/>
</dbReference>
<reference evidence="2 3" key="1">
    <citation type="submission" date="2020-08" db="EMBL/GenBank/DDBJ databases">
        <title>Cohnella phylogeny.</title>
        <authorList>
            <person name="Dunlap C."/>
        </authorList>
    </citation>
    <scope>NUCLEOTIDE SEQUENCE [LARGE SCALE GENOMIC DNA]</scope>
    <source>
        <strain evidence="2 3">CBP 2801</strain>
    </source>
</reference>
<feature type="transmembrane region" description="Helical" evidence="1">
    <location>
        <begin position="7"/>
        <end position="26"/>
    </location>
</feature>
<comment type="caution">
    <text evidence="2">The sequence shown here is derived from an EMBL/GenBank/DDBJ whole genome shotgun (WGS) entry which is preliminary data.</text>
</comment>
<sequence length="223" mass="25935">MRIHKLTVIWMGVVGAISLIVAWVLKQISQDFWSNIAIGILSSGILAIVISIVGYNVERRRILEEFYLLACKAVRNIISYERNGNAEKTMRSVVQMASYDYSALDNAFANIDFFWNGKKHRARIYNNIYSRIVMMRKAISQKSFHFSLYLSGKTTNINVMNHFIEELDKELITFRVSEIEDQEGNKTIMKYAYKNAKDILEKELNTWYFKLMYGKKGLEVSLD</sequence>
<keyword evidence="1" id="KW-1133">Transmembrane helix</keyword>
<name>A0A7X0SK42_9BACL</name>
<keyword evidence="1" id="KW-0812">Transmembrane</keyword>
<evidence type="ECO:0000256" key="1">
    <source>
        <dbReference type="SAM" id="Phobius"/>
    </source>
</evidence>
<dbReference type="AlphaFoldDB" id="A0A7X0SK42"/>
<organism evidence="2 3">
    <name type="scientific">Cohnella zeiphila</name>
    <dbReference type="NCBI Taxonomy" id="2761120"/>
    <lineage>
        <taxon>Bacteria</taxon>
        <taxon>Bacillati</taxon>
        <taxon>Bacillota</taxon>
        <taxon>Bacilli</taxon>
        <taxon>Bacillales</taxon>
        <taxon>Paenibacillaceae</taxon>
        <taxon>Cohnella</taxon>
    </lineage>
</organism>
<evidence type="ECO:0000313" key="2">
    <source>
        <dbReference type="EMBL" id="MBB6731401.1"/>
    </source>
</evidence>
<keyword evidence="3" id="KW-1185">Reference proteome</keyword>
<gene>
    <name evidence="2" type="ORF">H7C18_10835</name>
</gene>
<accession>A0A7X0SK42</accession>
<feature type="transmembrane region" description="Helical" evidence="1">
    <location>
        <begin position="32"/>
        <end position="55"/>
    </location>
</feature>
<keyword evidence="1" id="KW-0472">Membrane</keyword>
<protein>
    <submittedName>
        <fullName evidence="2">Uncharacterized protein</fullName>
    </submittedName>
</protein>
<dbReference type="Proteomes" id="UP000564644">
    <property type="component" value="Unassembled WGS sequence"/>
</dbReference>
<evidence type="ECO:0000313" key="3">
    <source>
        <dbReference type="Proteomes" id="UP000564644"/>
    </source>
</evidence>
<proteinExistence type="predicted"/>